<dbReference type="NCBIfam" id="TIGR01490">
    <property type="entry name" value="HAD-SF-IB-hyp1"/>
    <property type="match status" value="1"/>
</dbReference>
<keyword evidence="1" id="KW-0479">Metal-binding</keyword>
<sequence length="225" mass="24495">MNRHVPPTALALFDLDHTLLAADTNELWLNFLADEGCIDGPRTLARQARYYDDYLAGRLDIGAYLAFQLETLAGRTLAELLPLRARFAHTRLLPALAPQAAALVAGHRAQGHRCAIVSATHRFLVEPAAQALGIADLLVTEAELVDGRFSGALCGLPCFRELKPLRVEAWRSEEGLSGALPSWFYSDSLNDLALLERVDHPVAVDPDPALAAAAARRGWTVISLR</sequence>
<evidence type="ECO:0000256" key="1">
    <source>
        <dbReference type="ARBA" id="ARBA00022723"/>
    </source>
</evidence>
<dbReference type="InterPro" id="IPR023214">
    <property type="entry name" value="HAD_sf"/>
</dbReference>
<evidence type="ECO:0000256" key="3">
    <source>
        <dbReference type="ARBA" id="ARBA00022842"/>
    </source>
</evidence>
<dbReference type="PANTHER" id="PTHR43344:SF13">
    <property type="entry name" value="PHOSPHATASE RV3661-RELATED"/>
    <property type="match status" value="1"/>
</dbReference>
<dbReference type="RefSeq" id="WP_107494585.1">
    <property type="nucleotide sequence ID" value="NZ_PZKC01000014.1"/>
</dbReference>
<dbReference type="InterPro" id="IPR036412">
    <property type="entry name" value="HAD-like_sf"/>
</dbReference>
<evidence type="ECO:0000256" key="2">
    <source>
        <dbReference type="ARBA" id="ARBA00022801"/>
    </source>
</evidence>
<dbReference type="OrthoDB" id="9784466at2"/>
<protein>
    <submittedName>
        <fullName evidence="4">HAD-IB family hydrolase</fullName>
    </submittedName>
</protein>
<gene>
    <name evidence="4" type="ORF">C8261_15010</name>
</gene>
<evidence type="ECO:0000313" key="5">
    <source>
        <dbReference type="Proteomes" id="UP000241193"/>
    </source>
</evidence>
<dbReference type="PANTHER" id="PTHR43344">
    <property type="entry name" value="PHOSPHOSERINE PHOSPHATASE"/>
    <property type="match status" value="1"/>
</dbReference>
<dbReference type="EMBL" id="PZKC01000014">
    <property type="protein sequence ID" value="PTD95369.1"/>
    <property type="molecule type" value="Genomic_DNA"/>
</dbReference>
<reference evidence="4 5" key="2">
    <citation type="submission" date="2018-04" db="EMBL/GenBank/DDBJ databases">
        <title>Thauera lacus sp. nov., isolated from an saline lake in Inner Mongolia, China.</title>
        <authorList>
            <person name="Liang Q.-Y."/>
        </authorList>
    </citation>
    <scope>NUCLEOTIDE SEQUENCE [LARGE SCALE GENOMIC DNA]</scope>
    <source>
        <strain evidence="4 5">D20</strain>
    </source>
</reference>
<dbReference type="SUPFAM" id="SSF56784">
    <property type="entry name" value="HAD-like"/>
    <property type="match status" value="1"/>
</dbReference>
<keyword evidence="5" id="KW-1185">Reference proteome</keyword>
<accession>A0A2T4IC61</accession>
<dbReference type="NCBIfam" id="TIGR01488">
    <property type="entry name" value="HAD-SF-IB"/>
    <property type="match status" value="1"/>
</dbReference>
<dbReference type="Pfam" id="PF12710">
    <property type="entry name" value="HAD"/>
    <property type="match status" value="1"/>
</dbReference>
<dbReference type="Proteomes" id="UP000241193">
    <property type="component" value="Unassembled WGS sequence"/>
</dbReference>
<dbReference type="AlphaFoldDB" id="A0A2T4IC61"/>
<dbReference type="GO" id="GO:0016787">
    <property type="term" value="F:hydrolase activity"/>
    <property type="evidence" value="ECO:0007669"/>
    <property type="project" value="UniProtKB-KW"/>
</dbReference>
<keyword evidence="3" id="KW-0460">Magnesium</keyword>
<keyword evidence="2 4" id="KW-0378">Hydrolase</keyword>
<dbReference type="InterPro" id="IPR006385">
    <property type="entry name" value="HAD_hydro_SerB1"/>
</dbReference>
<name>A0A2T4IC61_9RHOO</name>
<dbReference type="InterPro" id="IPR050582">
    <property type="entry name" value="HAD-like_SerB"/>
</dbReference>
<dbReference type="GO" id="GO:0046872">
    <property type="term" value="F:metal ion binding"/>
    <property type="evidence" value="ECO:0007669"/>
    <property type="project" value="UniProtKB-KW"/>
</dbReference>
<evidence type="ECO:0000313" key="4">
    <source>
        <dbReference type="EMBL" id="PTD95369.1"/>
    </source>
</evidence>
<organism evidence="4 5">
    <name type="scientific">Pseudothauera lacus</name>
    <dbReference type="NCBI Taxonomy" id="2136175"/>
    <lineage>
        <taxon>Bacteria</taxon>
        <taxon>Pseudomonadati</taxon>
        <taxon>Pseudomonadota</taxon>
        <taxon>Betaproteobacteria</taxon>
        <taxon>Rhodocyclales</taxon>
        <taxon>Zoogloeaceae</taxon>
        <taxon>Pseudothauera</taxon>
    </lineage>
</organism>
<dbReference type="Gene3D" id="1.20.1440.100">
    <property type="entry name" value="SG protein - dephosphorylation function"/>
    <property type="match status" value="1"/>
</dbReference>
<proteinExistence type="predicted"/>
<dbReference type="Gene3D" id="3.40.50.1000">
    <property type="entry name" value="HAD superfamily/HAD-like"/>
    <property type="match status" value="1"/>
</dbReference>
<reference evidence="4 5" key="1">
    <citation type="submission" date="2018-03" db="EMBL/GenBank/DDBJ databases">
        <authorList>
            <person name="Keele B.F."/>
        </authorList>
    </citation>
    <scope>NUCLEOTIDE SEQUENCE [LARGE SCALE GENOMIC DNA]</scope>
    <source>
        <strain evidence="4 5">D20</strain>
    </source>
</reference>
<comment type="caution">
    <text evidence="4">The sequence shown here is derived from an EMBL/GenBank/DDBJ whole genome shotgun (WGS) entry which is preliminary data.</text>
</comment>